<dbReference type="AlphaFoldDB" id="A0A1M7G6H1"/>
<dbReference type="STRING" id="946677.SAMN05444484_10477"/>
<organism evidence="1 2">
    <name type="scientific">Flavobacterium chilense</name>
    <dbReference type="NCBI Taxonomy" id="946677"/>
    <lineage>
        <taxon>Bacteria</taxon>
        <taxon>Pseudomonadati</taxon>
        <taxon>Bacteroidota</taxon>
        <taxon>Flavobacteriia</taxon>
        <taxon>Flavobacteriales</taxon>
        <taxon>Flavobacteriaceae</taxon>
        <taxon>Flavobacterium</taxon>
    </lineage>
</organism>
<dbReference type="InterPro" id="IPR011604">
    <property type="entry name" value="PDDEXK-like_dom_sf"/>
</dbReference>
<proteinExistence type="predicted"/>
<gene>
    <name evidence="1" type="ORF">SAMN05444484_10477</name>
</gene>
<accession>A0A1M7G6H1</accession>
<evidence type="ECO:0000313" key="1">
    <source>
        <dbReference type="EMBL" id="SHM11984.1"/>
    </source>
</evidence>
<dbReference type="Gene3D" id="3.90.320.10">
    <property type="match status" value="1"/>
</dbReference>
<keyword evidence="2" id="KW-1185">Reference proteome</keyword>
<name>A0A1M7G6H1_9FLAO</name>
<dbReference type="Proteomes" id="UP000184028">
    <property type="component" value="Unassembled WGS sequence"/>
</dbReference>
<dbReference type="Pfam" id="PF13366">
    <property type="entry name" value="PDDEXK_3"/>
    <property type="match status" value="1"/>
</dbReference>
<dbReference type="OrthoDB" id="1119698at2"/>
<evidence type="ECO:0000313" key="2">
    <source>
        <dbReference type="Proteomes" id="UP000184028"/>
    </source>
</evidence>
<dbReference type="RefSeq" id="WP_068845119.1">
    <property type="nucleotide sequence ID" value="NZ_FRBT01000004.1"/>
</dbReference>
<dbReference type="EMBL" id="FRBT01000004">
    <property type="protein sequence ID" value="SHM11984.1"/>
    <property type="molecule type" value="Genomic_DNA"/>
</dbReference>
<sequence length="137" mass="16103">MITQKYLDELTYEVLGASIEVHKIIGKGLLETVYHQCLKEELSQRKLNFFTEMKVPILYKEKELVADFRCDLFVENCLVVELKTVSEINSVHQAQLLTYMKLLKAPKGIIINFNCFNIFKEGQKTFVNEYFRLLPKY</sequence>
<protein>
    <submittedName>
        <fullName evidence="1">GxxExxY protein</fullName>
    </submittedName>
</protein>
<reference evidence="2" key="1">
    <citation type="submission" date="2016-11" db="EMBL/GenBank/DDBJ databases">
        <authorList>
            <person name="Varghese N."/>
            <person name="Submissions S."/>
        </authorList>
    </citation>
    <scope>NUCLEOTIDE SEQUENCE [LARGE SCALE GENOMIC DNA]</scope>
    <source>
        <strain evidence="2">DSM 24724</strain>
    </source>
</reference>
<dbReference type="NCBIfam" id="TIGR04256">
    <property type="entry name" value="GxxExxY"/>
    <property type="match status" value="1"/>
</dbReference>
<dbReference type="InterPro" id="IPR026350">
    <property type="entry name" value="GxxExxY"/>
</dbReference>